<evidence type="ECO:0000256" key="1">
    <source>
        <dbReference type="SAM" id="MobiDB-lite"/>
    </source>
</evidence>
<name>A0ABP3AKW5_MYCUL</name>
<evidence type="ECO:0000313" key="2">
    <source>
        <dbReference type="EMBL" id="EUA91835.1"/>
    </source>
</evidence>
<organism evidence="2 3">
    <name type="scientific">Mycobacterium ulcerans str. Harvey</name>
    <dbReference type="NCBI Taxonomy" id="1299332"/>
    <lineage>
        <taxon>Bacteria</taxon>
        <taxon>Bacillati</taxon>
        <taxon>Actinomycetota</taxon>
        <taxon>Actinomycetes</taxon>
        <taxon>Mycobacteriales</taxon>
        <taxon>Mycobacteriaceae</taxon>
        <taxon>Mycobacterium</taxon>
        <taxon>Mycobacterium ulcerans group</taxon>
    </lineage>
</organism>
<dbReference type="Gene3D" id="3.40.228.10">
    <property type="entry name" value="Dimethylsulfoxide Reductase, domain 2"/>
    <property type="match status" value="1"/>
</dbReference>
<accession>A0ABP3AKW5</accession>
<dbReference type="Proteomes" id="UP000020681">
    <property type="component" value="Unassembled WGS sequence"/>
</dbReference>
<proteinExistence type="predicted"/>
<gene>
    <name evidence="2" type="ORF">I551_1791</name>
</gene>
<comment type="caution">
    <text evidence="2">The sequence shown here is derived from an EMBL/GenBank/DDBJ whole genome shotgun (WGS) entry which is preliminary data.</text>
</comment>
<feature type="region of interest" description="Disordered" evidence="1">
    <location>
        <begin position="1"/>
        <end position="25"/>
    </location>
</feature>
<sequence>MSQSFPGRGWCSTRSPKIRPVDDRHRPCRHHTAKMADFHLRVHPGADAWCVAALAAVLVQENLCDEAFLAEHVRGVEEVPRSWLRCRSPRCPRTATWSRRCPRGGATLLVDPATLRKLGDRHLSQDLADFFHTAHMLGEKCFVTEIFLDQNRRQCGDAPGVGAGCTRR</sequence>
<keyword evidence="3" id="KW-1185">Reference proteome</keyword>
<evidence type="ECO:0000313" key="3">
    <source>
        <dbReference type="Proteomes" id="UP000020681"/>
    </source>
</evidence>
<reference evidence="2 3" key="1">
    <citation type="submission" date="2014-01" db="EMBL/GenBank/DDBJ databases">
        <authorList>
            <person name="Dobos K."/>
            <person name="Lenaerts A."/>
            <person name="Ordway D."/>
            <person name="DeGroote M.A."/>
            <person name="Parker T."/>
            <person name="Sizemore C."/>
            <person name="Tallon L.J."/>
            <person name="Sadzewicz L.K."/>
            <person name="Sengamalay N."/>
            <person name="Fraser C.M."/>
            <person name="Hine E."/>
            <person name="Shefchek K.A."/>
            <person name="Das S.P."/>
            <person name="Tettelin H."/>
        </authorList>
    </citation>
    <scope>NUCLEOTIDE SEQUENCE [LARGE SCALE GENOMIC DNA]</scope>
    <source>
        <strain evidence="2 3">Harvey</strain>
    </source>
</reference>
<protein>
    <submittedName>
        <fullName evidence="2">OXIDOREDUCTASE</fullName>
    </submittedName>
</protein>
<dbReference type="EMBL" id="JAOL01000085">
    <property type="protein sequence ID" value="EUA91835.1"/>
    <property type="molecule type" value="Genomic_DNA"/>
</dbReference>
<dbReference type="SUPFAM" id="SSF53706">
    <property type="entry name" value="Formate dehydrogenase/DMSO reductase, domains 1-3"/>
    <property type="match status" value="1"/>
</dbReference>